<protein>
    <recommendedName>
        <fullName evidence="4">DUF5302 domain-containing protein</fullName>
    </recommendedName>
</protein>
<sequence>MTDAVSEPESREDAEAAETTAEGPEDELKRKFREALERKRRQAEAGGQGTGRGSSKIHGTHGPAGGRRSFRRKSGG</sequence>
<dbReference type="OrthoDB" id="4319558at2"/>
<dbReference type="Pfam" id="PF17227">
    <property type="entry name" value="DUF5302"/>
    <property type="match status" value="1"/>
</dbReference>
<evidence type="ECO:0000256" key="1">
    <source>
        <dbReference type="SAM" id="MobiDB-lite"/>
    </source>
</evidence>
<dbReference type="EMBL" id="FNCN01000007">
    <property type="protein sequence ID" value="SDG72427.1"/>
    <property type="molecule type" value="Genomic_DNA"/>
</dbReference>
<gene>
    <name evidence="2" type="ORF">SAMN05421505_10776</name>
</gene>
<evidence type="ECO:0008006" key="4">
    <source>
        <dbReference type="Google" id="ProtNLM"/>
    </source>
</evidence>
<reference evidence="2 3" key="1">
    <citation type="submission" date="2016-10" db="EMBL/GenBank/DDBJ databases">
        <authorList>
            <person name="de Groot N.N."/>
        </authorList>
    </citation>
    <scope>NUCLEOTIDE SEQUENCE [LARGE SCALE GENOMIC DNA]</scope>
    <source>
        <strain evidence="2 3">CPCC 201354</strain>
    </source>
</reference>
<feature type="region of interest" description="Disordered" evidence="1">
    <location>
        <begin position="1"/>
        <end position="76"/>
    </location>
</feature>
<dbReference type="InterPro" id="IPR035172">
    <property type="entry name" value="DUF5302"/>
</dbReference>
<evidence type="ECO:0000313" key="3">
    <source>
        <dbReference type="Proteomes" id="UP000198923"/>
    </source>
</evidence>
<dbReference type="RefSeq" id="WP_143020189.1">
    <property type="nucleotide sequence ID" value="NZ_FNCN01000007.1"/>
</dbReference>
<dbReference type="Proteomes" id="UP000198923">
    <property type="component" value="Unassembled WGS sequence"/>
</dbReference>
<name>A0A1G7WK87_9ACTN</name>
<feature type="compositionally biased region" description="Basic and acidic residues" evidence="1">
    <location>
        <begin position="26"/>
        <end position="37"/>
    </location>
</feature>
<proteinExistence type="predicted"/>
<accession>A0A1G7WK87</accession>
<keyword evidence="3" id="KW-1185">Reference proteome</keyword>
<organism evidence="2 3">
    <name type="scientific">Sinosporangium album</name>
    <dbReference type="NCBI Taxonomy" id="504805"/>
    <lineage>
        <taxon>Bacteria</taxon>
        <taxon>Bacillati</taxon>
        <taxon>Actinomycetota</taxon>
        <taxon>Actinomycetes</taxon>
        <taxon>Streptosporangiales</taxon>
        <taxon>Streptosporangiaceae</taxon>
        <taxon>Sinosporangium</taxon>
    </lineage>
</organism>
<dbReference type="AlphaFoldDB" id="A0A1G7WK87"/>
<evidence type="ECO:0000313" key="2">
    <source>
        <dbReference type="EMBL" id="SDG72427.1"/>
    </source>
</evidence>